<dbReference type="InterPro" id="IPR014710">
    <property type="entry name" value="RmlC-like_jellyroll"/>
</dbReference>
<dbReference type="CDD" id="cd02218">
    <property type="entry name" value="cupin_PGI"/>
    <property type="match status" value="1"/>
</dbReference>
<evidence type="ECO:0000256" key="3">
    <source>
        <dbReference type="ARBA" id="ARBA00011952"/>
    </source>
</evidence>
<keyword evidence="4" id="KW-0312">Gluconeogenesis</keyword>
<evidence type="ECO:0000259" key="7">
    <source>
        <dbReference type="Pfam" id="PF06560"/>
    </source>
</evidence>
<proteinExistence type="inferred from homology"/>
<dbReference type="InterPro" id="IPR010551">
    <property type="entry name" value="G6P_isomerase_prok"/>
</dbReference>
<dbReference type="STRING" id="1797716.A3D07_04340"/>
<dbReference type="UniPathway" id="UPA00109">
    <property type="reaction ID" value="UER00181"/>
</dbReference>
<name>A0A1F5GJ98_9BACT</name>
<sequence>MKDFTAKHYAQRTHEKMREVLMEPEVPSPAVHYHMVRGGSDQRNITIWEPGKVGNEYIKTYGHYHVGNLDETYWILYGEGIAVVQKREERNGQPVDDEIEQVYAVHVKAGDSLYMPAGWGHLVVNIGKTFFVTADDSPVNFEDVDPVSMPGHADYEAVRRMQGFCYYVIEQNGKPALVKNSKYKKIPETEILQARDYPLKKG</sequence>
<dbReference type="GO" id="GO:0006094">
    <property type="term" value="P:gluconeogenesis"/>
    <property type="evidence" value="ECO:0007669"/>
    <property type="project" value="UniProtKB-KW"/>
</dbReference>
<dbReference type="EMBL" id="MFBF01000008">
    <property type="protein sequence ID" value="OGD91905.1"/>
    <property type="molecule type" value="Genomic_DNA"/>
</dbReference>
<dbReference type="SUPFAM" id="SSF51182">
    <property type="entry name" value="RmlC-like cupins"/>
    <property type="match status" value="1"/>
</dbReference>
<organism evidence="8 9">
    <name type="scientific">Candidatus Curtissbacteria bacterium RIFCSPHIGHO2_02_FULL_42_15</name>
    <dbReference type="NCBI Taxonomy" id="1797716"/>
    <lineage>
        <taxon>Bacteria</taxon>
        <taxon>Candidatus Curtissiibacteriota</taxon>
    </lineage>
</organism>
<dbReference type="AlphaFoldDB" id="A0A1F5GJ98"/>
<evidence type="ECO:0000256" key="2">
    <source>
        <dbReference type="ARBA" id="ARBA00006542"/>
    </source>
</evidence>
<comment type="catalytic activity">
    <reaction evidence="6">
        <text>alpha-D-glucose 6-phosphate = beta-D-fructose 6-phosphate</text>
        <dbReference type="Rhea" id="RHEA:11816"/>
        <dbReference type="ChEBI" id="CHEBI:57634"/>
        <dbReference type="ChEBI" id="CHEBI:58225"/>
        <dbReference type="EC" id="5.3.1.9"/>
    </reaction>
</comment>
<evidence type="ECO:0000256" key="1">
    <source>
        <dbReference type="ARBA" id="ARBA00004926"/>
    </source>
</evidence>
<dbReference type="InterPro" id="IPR011051">
    <property type="entry name" value="RmlC_Cupin_sf"/>
</dbReference>
<comment type="similarity">
    <text evidence="2">Belongs to the archaeal-type GPI family.</text>
</comment>
<dbReference type="Pfam" id="PF06560">
    <property type="entry name" value="GPI"/>
    <property type="match status" value="1"/>
</dbReference>
<dbReference type="EC" id="5.3.1.9" evidence="3"/>
<protein>
    <recommendedName>
        <fullName evidence="3">glucose-6-phosphate isomerase</fullName>
        <ecNumber evidence="3">5.3.1.9</ecNumber>
    </recommendedName>
</protein>
<dbReference type="Gene3D" id="2.60.120.10">
    <property type="entry name" value="Jelly Rolls"/>
    <property type="match status" value="1"/>
</dbReference>
<evidence type="ECO:0000256" key="6">
    <source>
        <dbReference type="ARBA" id="ARBA00029321"/>
    </source>
</evidence>
<dbReference type="Proteomes" id="UP000177124">
    <property type="component" value="Unassembled WGS sequence"/>
</dbReference>
<evidence type="ECO:0000313" key="9">
    <source>
        <dbReference type="Proteomes" id="UP000177124"/>
    </source>
</evidence>
<keyword evidence="5" id="KW-0324">Glycolysis</keyword>
<evidence type="ECO:0000256" key="5">
    <source>
        <dbReference type="ARBA" id="ARBA00023152"/>
    </source>
</evidence>
<reference evidence="8 9" key="1">
    <citation type="journal article" date="2016" name="Nat. Commun.">
        <title>Thousands of microbial genomes shed light on interconnected biogeochemical processes in an aquifer system.</title>
        <authorList>
            <person name="Anantharaman K."/>
            <person name="Brown C.T."/>
            <person name="Hug L.A."/>
            <person name="Sharon I."/>
            <person name="Castelle C.J."/>
            <person name="Probst A.J."/>
            <person name="Thomas B.C."/>
            <person name="Singh A."/>
            <person name="Wilkins M.J."/>
            <person name="Karaoz U."/>
            <person name="Brodie E.L."/>
            <person name="Williams K.H."/>
            <person name="Hubbard S.S."/>
            <person name="Banfield J.F."/>
        </authorList>
    </citation>
    <scope>NUCLEOTIDE SEQUENCE [LARGE SCALE GENOMIC DNA]</scope>
</reference>
<gene>
    <name evidence="8" type="ORF">A3D07_04340</name>
</gene>
<dbReference type="GO" id="GO:0004347">
    <property type="term" value="F:glucose-6-phosphate isomerase activity"/>
    <property type="evidence" value="ECO:0007669"/>
    <property type="project" value="UniProtKB-EC"/>
</dbReference>
<comment type="caution">
    <text evidence="8">The sequence shown here is derived from an EMBL/GenBank/DDBJ whole genome shotgun (WGS) entry which is preliminary data.</text>
</comment>
<evidence type="ECO:0000313" key="8">
    <source>
        <dbReference type="EMBL" id="OGD91905.1"/>
    </source>
</evidence>
<dbReference type="GO" id="GO:0005737">
    <property type="term" value="C:cytoplasm"/>
    <property type="evidence" value="ECO:0007669"/>
    <property type="project" value="InterPro"/>
</dbReference>
<comment type="pathway">
    <text evidence="1">Carbohydrate degradation; glycolysis; D-glyceraldehyde 3-phosphate and glycerone phosphate from D-glucose: step 2/4.</text>
</comment>
<evidence type="ECO:0000256" key="4">
    <source>
        <dbReference type="ARBA" id="ARBA00022432"/>
    </source>
</evidence>
<feature type="domain" description="Glucose-6-phosphate isomerase prokaryote" evidence="7">
    <location>
        <begin position="42"/>
        <end position="176"/>
    </location>
</feature>
<accession>A0A1F5GJ98</accession>
<dbReference type="GO" id="GO:0006096">
    <property type="term" value="P:glycolytic process"/>
    <property type="evidence" value="ECO:0007669"/>
    <property type="project" value="UniProtKB-UniPathway"/>
</dbReference>